<dbReference type="Pfam" id="PF01061">
    <property type="entry name" value="ABC2_membrane"/>
    <property type="match status" value="1"/>
</dbReference>
<dbReference type="PIRSF" id="PIRSF006648">
    <property type="entry name" value="DrrB"/>
    <property type="match status" value="1"/>
</dbReference>
<accession>A0A0L0QRS9</accession>
<keyword evidence="4 5" id="KW-0472">Membrane</keyword>
<evidence type="ECO:0000313" key="7">
    <source>
        <dbReference type="EMBL" id="KNE21251.1"/>
    </source>
</evidence>
<dbReference type="PROSITE" id="PS51012">
    <property type="entry name" value="ABC_TM2"/>
    <property type="match status" value="1"/>
</dbReference>
<evidence type="ECO:0000256" key="1">
    <source>
        <dbReference type="ARBA" id="ARBA00004141"/>
    </source>
</evidence>
<dbReference type="GO" id="GO:0043190">
    <property type="term" value="C:ATP-binding cassette (ABC) transporter complex"/>
    <property type="evidence" value="ECO:0007669"/>
    <property type="project" value="InterPro"/>
</dbReference>
<feature type="transmembrane region" description="Helical" evidence="5">
    <location>
        <begin position="217"/>
        <end position="239"/>
    </location>
</feature>
<dbReference type="EMBL" id="LGTO01000005">
    <property type="protein sequence ID" value="KNE21251.1"/>
    <property type="molecule type" value="Genomic_DNA"/>
</dbReference>
<reference evidence="8" key="1">
    <citation type="submission" date="2015-07" db="EMBL/GenBank/DDBJ databases">
        <title>Fjat-10053 dsm26.</title>
        <authorList>
            <person name="Liu B."/>
            <person name="Wang J."/>
            <person name="Zhu Y."/>
            <person name="Liu G."/>
            <person name="Chen Q."/>
            <person name="Chen Z."/>
            <person name="Lan J."/>
            <person name="Che J."/>
            <person name="Ge C."/>
            <person name="Shi H."/>
            <person name="Pan Z."/>
            <person name="Liu X."/>
        </authorList>
    </citation>
    <scope>NUCLEOTIDE SEQUENCE [LARGE SCALE GENOMIC DNA]</scope>
    <source>
        <strain evidence="8">DSM 26</strain>
    </source>
</reference>
<evidence type="ECO:0000256" key="4">
    <source>
        <dbReference type="ARBA" id="ARBA00023136"/>
    </source>
</evidence>
<gene>
    <name evidence="7" type="ORF">AFK71_06105</name>
</gene>
<feature type="transmembrane region" description="Helical" evidence="5">
    <location>
        <begin position="130"/>
        <end position="154"/>
    </location>
</feature>
<dbReference type="GO" id="GO:0140359">
    <property type="term" value="F:ABC-type transporter activity"/>
    <property type="evidence" value="ECO:0007669"/>
    <property type="project" value="InterPro"/>
</dbReference>
<dbReference type="PANTHER" id="PTHR43027:SF1">
    <property type="entry name" value="DOXORUBICIN RESISTANCE ABC TRANSPORTER PERMEASE PROTEIN DRRC-RELATED"/>
    <property type="match status" value="1"/>
</dbReference>
<comment type="caution">
    <text evidence="7">The sequence shown here is derived from an EMBL/GenBank/DDBJ whole genome shotgun (WGS) entry which is preliminary data.</text>
</comment>
<feature type="transmembrane region" description="Helical" evidence="5">
    <location>
        <begin position="161"/>
        <end position="181"/>
    </location>
</feature>
<keyword evidence="2 5" id="KW-0812">Transmembrane</keyword>
<dbReference type="InterPro" id="IPR052902">
    <property type="entry name" value="ABC-2_transporter"/>
</dbReference>
<feature type="domain" description="ABC transmembrane type-2" evidence="6">
    <location>
        <begin position="17"/>
        <end position="242"/>
    </location>
</feature>
<feature type="transmembrane region" description="Helical" evidence="5">
    <location>
        <begin position="103"/>
        <end position="124"/>
    </location>
</feature>
<proteinExistence type="inferred from homology"/>
<dbReference type="RefSeq" id="WP_050350668.1">
    <property type="nucleotide sequence ID" value="NZ_BOSN01000004.1"/>
</dbReference>
<feature type="transmembrane region" description="Helical" evidence="5">
    <location>
        <begin position="18"/>
        <end position="37"/>
    </location>
</feature>
<keyword evidence="5" id="KW-1003">Cell membrane</keyword>
<dbReference type="OrthoDB" id="266913at2"/>
<organism evidence="7 8">
    <name type="scientific">Virgibacillus pantothenticus</name>
    <dbReference type="NCBI Taxonomy" id="1473"/>
    <lineage>
        <taxon>Bacteria</taxon>
        <taxon>Bacillati</taxon>
        <taxon>Bacillota</taxon>
        <taxon>Bacilli</taxon>
        <taxon>Bacillales</taxon>
        <taxon>Bacillaceae</taxon>
        <taxon>Virgibacillus</taxon>
    </lineage>
</organism>
<dbReference type="InterPro" id="IPR047817">
    <property type="entry name" value="ABC2_TM_bact-type"/>
</dbReference>
<evidence type="ECO:0000256" key="2">
    <source>
        <dbReference type="ARBA" id="ARBA00022692"/>
    </source>
</evidence>
<dbReference type="PATRIC" id="fig|1473.5.peg.4224"/>
<dbReference type="AlphaFoldDB" id="A0A0L0QRS9"/>
<evidence type="ECO:0000256" key="3">
    <source>
        <dbReference type="ARBA" id="ARBA00022989"/>
    </source>
</evidence>
<evidence type="ECO:0000313" key="8">
    <source>
        <dbReference type="Proteomes" id="UP000036780"/>
    </source>
</evidence>
<protein>
    <recommendedName>
        <fullName evidence="5">Transport permease protein</fullName>
    </recommendedName>
</protein>
<name>A0A0L0QRS9_VIRPA</name>
<keyword evidence="8" id="KW-1185">Reference proteome</keyword>
<comment type="subcellular location">
    <subcellularLocation>
        <location evidence="5">Cell membrane</location>
        <topology evidence="5">Multi-pass membrane protein</topology>
    </subcellularLocation>
    <subcellularLocation>
        <location evidence="1">Membrane</location>
        <topology evidence="1">Multi-pass membrane protein</topology>
    </subcellularLocation>
</comment>
<sequence>MRSILQMELMKNAQDKGLYFWTFLLPIIFTVLFISIFTAGTEGADKEYVIISIVPGYVVMFVFFIMISMGFSFIEDRDKGMVARLASTPLSPYAYLFGKWSPYVVIVFTQIMVLLTFGKVVYNIPIEQPLLLGMLALILTICITGLGLALSLLIRTSNMGVAVTQVIALGGALLGGLWMPLEAMPSFFQKVGKLTPQYWAHNAFQETMVGTLAYNDFFIASLILLTFGAVGFIIAFFAYPSFLKRAKH</sequence>
<dbReference type="PANTHER" id="PTHR43027">
    <property type="entry name" value="DOXORUBICIN RESISTANCE ABC TRANSPORTER PERMEASE PROTEIN DRRC-RELATED"/>
    <property type="match status" value="1"/>
</dbReference>
<evidence type="ECO:0000259" key="6">
    <source>
        <dbReference type="PROSITE" id="PS51012"/>
    </source>
</evidence>
<dbReference type="GeneID" id="66873032"/>
<feature type="transmembrane region" description="Helical" evidence="5">
    <location>
        <begin position="49"/>
        <end position="74"/>
    </location>
</feature>
<keyword evidence="5" id="KW-0813">Transport</keyword>
<dbReference type="InterPro" id="IPR013525">
    <property type="entry name" value="ABC2_TM"/>
</dbReference>
<comment type="similarity">
    <text evidence="5">Belongs to the ABC-2 integral membrane protein family.</text>
</comment>
<evidence type="ECO:0000256" key="5">
    <source>
        <dbReference type="RuleBase" id="RU361157"/>
    </source>
</evidence>
<keyword evidence="3 5" id="KW-1133">Transmembrane helix</keyword>
<dbReference type="Proteomes" id="UP000036780">
    <property type="component" value="Unassembled WGS sequence"/>
</dbReference>
<dbReference type="InterPro" id="IPR000412">
    <property type="entry name" value="ABC_2_transport"/>
</dbReference>